<sequence>MALEVIGAGFGRTGTSSVREALTHMGHRCLHMADVLFNPAHKDDIDFWCAVAQAQDRKACDWENVLGAYSAVMDFPACAVWHELAEINPDAKVLLTLHPGGAEAWYQSTLETIYVGTGYDSSTEFGAKVNEVMDKLVWNGMLQGAMEDRDRAIARYNEHAEQVRDLMPADRLLVFSADQGWGPLCDFLGKPVPDMPFPRTNDREQMSRTMARLEKMRAFRTAGGAQGAKKTG</sequence>
<protein>
    <recommendedName>
        <fullName evidence="2">Sulfotransferase family protein</fullName>
    </recommendedName>
</protein>
<dbReference type="AlphaFoldDB" id="A0A0F9NXY8"/>
<dbReference type="PANTHER" id="PTHR36978:SF4">
    <property type="entry name" value="P-LOOP CONTAINING NUCLEOSIDE TRIPHOSPHATE HYDROLASE PROTEIN"/>
    <property type="match status" value="1"/>
</dbReference>
<dbReference type="Pfam" id="PF17784">
    <property type="entry name" value="Sulfotransfer_4"/>
    <property type="match status" value="1"/>
</dbReference>
<comment type="caution">
    <text evidence="1">The sequence shown here is derived from an EMBL/GenBank/DDBJ whole genome shotgun (WGS) entry which is preliminary data.</text>
</comment>
<evidence type="ECO:0000313" key="1">
    <source>
        <dbReference type="EMBL" id="KKM93750.1"/>
    </source>
</evidence>
<dbReference type="PANTHER" id="PTHR36978">
    <property type="entry name" value="P-LOOP CONTAINING NUCLEOTIDE TRIPHOSPHATE HYDROLASE"/>
    <property type="match status" value="1"/>
</dbReference>
<evidence type="ECO:0008006" key="2">
    <source>
        <dbReference type="Google" id="ProtNLM"/>
    </source>
</evidence>
<dbReference type="EMBL" id="LAZR01006226">
    <property type="protein sequence ID" value="KKM93750.1"/>
    <property type="molecule type" value="Genomic_DNA"/>
</dbReference>
<dbReference type="InterPro" id="IPR040632">
    <property type="entry name" value="Sulfotransfer_4"/>
</dbReference>
<reference evidence="1" key="1">
    <citation type="journal article" date="2015" name="Nature">
        <title>Complex archaea that bridge the gap between prokaryotes and eukaryotes.</title>
        <authorList>
            <person name="Spang A."/>
            <person name="Saw J.H."/>
            <person name="Jorgensen S.L."/>
            <person name="Zaremba-Niedzwiedzka K."/>
            <person name="Martijn J."/>
            <person name="Lind A.E."/>
            <person name="van Eijk R."/>
            <person name="Schleper C."/>
            <person name="Guy L."/>
            <person name="Ettema T.J."/>
        </authorList>
    </citation>
    <scope>NUCLEOTIDE SEQUENCE</scope>
</reference>
<name>A0A0F9NXY8_9ZZZZ</name>
<organism evidence="1">
    <name type="scientific">marine sediment metagenome</name>
    <dbReference type="NCBI Taxonomy" id="412755"/>
    <lineage>
        <taxon>unclassified sequences</taxon>
        <taxon>metagenomes</taxon>
        <taxon>ecological metagenomes</taxon>
    </lineage>
</organism>
<dbReference type="SUPFAM" id="SSF52540">
    <property type="entry name" value="P-loop containing nucleoside triphosphate hydrolases"/>
    <property type="match status" value="1"/>
</dbReference>
<gene>
    <name evidence="1" type="ORF">LCGC14_1205250</name>
</gene>
<dbReference type="InterPro" id="IPR027417">
    <property type="entry name" value="P-loop_NTPase"/>
</dbReference>
<accession>A0A0F9NXY8</accession>
<proteinExistence type="predicted"/>
<dbReference type="Gene3D" id="3.40.50.300">
    <property type="entry name" value="P-loop containing nucleotide triphosphate hydrolases"/>
    <property type="match status" value="1"/>
</dbReference>